<evidence type="ECO:0000256" key="5">
    <source>
        <dbReference type="SAM" id="Phobius"/>
    </source>
</evidence>
<reference evidence="9" key="1">
    <citation type="journal article" date="2013" name="Genome Announc.">
        <title>Draft genome sequence of the grapevine dieback fungus Eutypa lata UCR-EL1.</title>
        <authorList>
            <person name="Blanco-Ulate B."/>
            <person name="Rolshausen P.E."/>
            <person name="Cantu D."/>
        </authorList>
    </citation>
    <scope>NUCLEOTIDE SEQUENCE [LARGE SCALE GENOMIC DNA]</scope>
    <source>
        <strain evidence="9">UCR-EL1</strain>
    </source>
</reference>
<comment type="function">
    <text evidence="3">Involved in pre-mRNA splicing.</text>
</comment>
<dbReference type="SMART" id="SM01190">
    <property type="entry name" value="EMP24_GP25L"/>
    <property type="match status" value="1"/>
</dbReference>
<dbReference type="OrthoDB" id="666364at2759"/>
<dbReference type="STRING" id="1287681.M7SWJ1"/>
<feature type="region of interest" description="Disordered" evidence="4">
    <location>
        <begin position="715"/>
        <end position="814"/>
    </location>
</feature>
<evidence type="ECO:0000256" key="2">
    <source>
        <dbReference type="ARBA" id="ARBA00022160"/>
    </source>
</evidence>
<gene>
    <name evidence="8" type="ORF">UCREL1_4362</name>
</gene>
<keyword evidence="3" id="KW-0508">mRNA splicing</keyword>
<keyword evidence="5" id="KW-0472">Membrane</keyword>
<comment type="subunit">
    <text evidence="3">Associated with the spliceosome.</text>
</comment>
<feature type="compositionally biased region" description="Basic and acidic residues" evidence="4">
    <location>
        <begin position="558"/>
        <end position="583"/>
    </location>
</feature>
<dbReference type="PROSITE" id="PS50866">
    <property type="entry name" value="GOLD"/>
    <property type="match status" value="1"/>
</dbReference>
<feature type="compositionally biased region" description="Basic and acidic residues" evidence="4">
    <location>
        <begin position="790"/>
        <end position="814"/>
    </location>
</feature>
<name>M7SWJ1_EUTLA</name>
<evidence type="ECO:0000256" key="4">
    <source>
        <dbReference type="SAM" id="MobiDB-lite"/>
    </source>
</evidence>
<feature type="signal peptide" evidence="6">
    <location>
        <begin position="1"/>
        <end position="20"/>
    </location>
</feature>
<dbReference type="eggNOG" id="KOG2441">
    <property type="taxonomic scope" value="Eukaryota"/>
</dbReference>
<protein>
    <recommendedName>
        <fullName evidence="2 3">Pre-mRNA-processing protein 45</fullName>
    </recommendedName>
</protein>
<feature type="compositionally biased region" description="Low complexity" evidence="4">
    <location>
        <begin position="604"/>
        <end position="613"/>
    </location>
</feature>
<feature type="domain" description="GOLD" evidence="7">
    <location>
        <begin position="32"/>
        <end position="115"/>
    </location>
</feature>
<dbReference type="EMBL" id="KB706203">
    <property type="protein sequence ID" value="EMR68617.1"/>
    <property type="molecule type" value="Genomic_DNA"/>
</dbReference>
<feature type="compositionally biased region" description="Pro residues" evidence="4">
    <location>
        <begin position="466"/>
        <end position="477"/>
    </location>
</feature>
<sequence>MKTTLLSFGLLAWIVSVVSATALTYKVSANEKACFYTISEKKGAKIAFYFAVQSGGSFDINYDVTGPGDKVIMEGEKERGGDFVFTATEVGDYKFCFNNEMSTYSEKFVDFEIAVEDEIKAQLPSKQGSSPEQTSQLEESIYKVSGQLSTITRNQKYFRTRENRNFSTVRSTEGRIVNFSLIQIVMVMCMGALQVFVVRFFFQGLRKRWSDKKKAMLLTTIMMYDKDKSNLYRESMASIAASLAHALPKPKYTGEDEEIPAHAQQRGTRIVGPGQIDESQIVLRRIGPPPYGQRLGWRPRGQEDFGDGGAFPEIPVAQYPLEMGKKGNTSNALAIQVDAEGKLKYDAIATQGHTEGRVVQSSFKDLIPLRQRADAGELDLSRPDAEKVAETTEKTKNALAALVSGAVAAQKPKNINISERKTTFVRYQPANQMGDNSKKQDRIMKIVERQRDPMEPPKFKHKKIPRGPPSPPPPIMRSPPRKLTAEDQEAWKIPPPVSNWKNPKGFTVPLDKRLAADGRGLQDVTINDKFAQFSEALFMADRHAREEVRQRAQMQQRLAEKEKAQKEDNLRSLAQKAREERATATRRRRSSTGSGDSRSRSRSRNYSDSGSGSDSEDSEMRERERARQERRREEERKLRQSRMGAERRIQVMAREQNRDISEKVALGLAKPTQQAESMYDSRLFNQTSGFDSGINEDNPYDKPLFAAQDAISSIYRPRQNVEDDDEEAGEREMAKIQKSSRFGDVLGKGTFKGTEDAEAREGPVQFEKDAANDPFNVDKFLSEVDQNSSSKREYGLQQEEDSRQSKRARVDEDD</sequence>
<dbReference type="Pfam" id="PF01105">
    <property type="entry name" value="EMP24_GP25L"/>
    <property type="match status" value="1"/>
</dbReference>
<keyword evidence="3" id="KW-0747">Spliceosome</keyword>
<dbReference type="InterPro" id="IPR009038">
    <property type="entry name" value="GOLD_dom"/>
</dbReference>
<proteinExistence type="inferred from homology"/>
<dbReference type="HOGENOM" id="CLU_006601_1_0_1"/>
<keyword evidence="9" id="KW-1185">Reference proteome</keyword>
<dbReference type="GO" id="GO:0000398">
    <property type="term" value="P:mRNA splicing, via spliceosome"/>
    <property type="evidence" value="ECO:0007669"/>
    <property type="project" value="InterPro"/>
</dbReference>
<organism evidence="8 9">
    <name type="scientific">Eutypa lata (strain UCR-EL1)</name>
    <name type="common">Grapevine dieback disease fungus</name>
    <name type="synonym">Eutypa armeniacae</name>
    <dbReference type="NCBI Taxonomy" id="1287681"/>
    <lineage>
        <taxon>Eukaryota</taxon>
        <taxon>Fungi</taxon>
        <taxon>Dikarya</taxon>
        <taxon>Ascomycota</taxon>
        <taxon>Pezizomycotina</taxon>
        <taxon>Sordariomycetes</taxon>
        <taxon>Xylariomycetidae</taxon>
        <taxon>Xylariales</taxon>
        <taxon>Diatrypaceae</taxon>
        <taxon>Eutypa</taxon>
    </lineage>
</organism>
<feature type="region of interest" description="Disordered" evidence="4">
    <location>
        <begin position="451"/>
        <end position="486"/>
    </location>
</feature>
<evidence type="ECO:0000313" key="9">
    <source>
        <dbReference type="Proteomes" id="UP000012174"/>
    </source>
</evidence>
<dbReference type="InterPro" id="IPR036598">
    <property type="entry name" value="GOLD_dom_sf"/>
</dbReference>
<comment type="similarity">
    <text evidence="1 3">Belongs to the SNW family.</text>
</comment>
<evidence type="ECO:0000313" key="8">
    <source>
        <dbReference type="EMBL" id="EMR68617.1"/>
    </source>
</evidence>
<comment type="subcellular location">
    <subcellularLocation>
        <location evidence="3">Nucleus</location>
    </subcellularLocation>
</comment>
<dbReference type="AlphaFoldDB" id="M7SWJ1"/>
<dbReference type="KEGG" id="ela:UCREL1_4362"/>
<keyword evidence="5" id="KW-0812">Transmembrane</keyword>
<evidence type="ECO:0000259" key="7">
    <source>
        <dbReference type="PROSITE" id="PS50866"/>
    </source>
</evidence>
<feature type="compositionally biased region" description="Basic and acidic residues" evidence="4">
    <location>
        <begin position="753"/>
        <end position="771"/>
    </location>
</feature>
<dbReference type="GO" id="GO:0005681">
    <property type="term" value="C:spliceosomal complex"/>
    <property type="evidence" value="ECO:0007669"/>
    <property type="project" value="UniProtKB-UniRule"/>
</dbReference>
<evidence type="ECO:0000256" key="1">
    <source>
        <dbReference type="ARBA" id="ARBA00010197"/>
    </source>
</evidence>
<keyword evidence="3" id="KW-0507">mRNA processing</keyword>
<keyword evidence="3" id="KW-0539">Nucleus</keyword>
<evidence type="ECO:0000256" key="6">
    <source>
        <dbReference type="SAM" id="SignalP"/>
    </source>
</evidence>
<accession>M7SWJ1</accession>
<dbReference type="Proteomes" id="UP000012174">
    <property type="component" value="Unassembled WGS sequence"/>
</dbReference>
<feature type="compositionally biased region" description="Basic and acidic residues" evidence="4">
    <location>
        <begin position="618"/>
        <end position="649"/>
    </location>
</feature>
<evidence type="ECO:0000256" key="3">
    <source>
        <dbReference type="RuleBase" id="RU367140"/>
    </source>
</evidence>
<dbReference type="Pfam" id="PF02731">
    <property type="entry name" value="SKIP_SNW"/>
    <property type="match status" value="1"/>
</dbReference>
<feature type="chain" id="PRO_5004085061" description="Pre-mRNA-processing protein 45" evidence="6">
    <location>
        <begin position="21"/>
        <end position="814"/>
    </location>
</feature>
<dbReference type="InterPro" id="IPR017862">
    <property type="entry name" value="SKI-int_prot_SKIP"/>
</dbReference>
<keyword evidence="6" id="KW-0732">Signal</keyword>
<dbReference type="OMA" id="FNMASIA"/>
<dbReference type="InterPro" id="IPR004015">
    <property type="entry name" value="SKI-int_prot_SKIP_SNW-dom"/>
</dbReference>
<feature type="region of interest" description="Disordered" evidence="4">
    <location>
        <begin position="548"/>
        <end position="649"/>
    </location>
</feature>
<dbReference type="PANTHER" id="PTHR12096">
    <property type="entry name" value="NUCLEAR PROTEIN SKIP-RELATED"/>
    <property type="match status" value="1"/>
</dbReference>
<dbReference type="eggNOG" id="KOG1693">
    <property type="taxonomic scope" value="Eukaryota"/>
</dbReference>
<feature type="region of interest" description="Disordered" evidence="4">
    <location>
        <begin position="251"/>
        <end position="270"/>
    </location>
</feature>
<dbReference type="SUPFAM" id="SSF101576">
    <property type="entry name" value="Supernatant protein factor (SPF), C-terminal domain"/>
    <property type="match status" value="1"/>
</dbReference>
<feature type="transmembrane region" description="Helical" evidence="5">
    <location>
        <begin position="181"/>
        <end position="202"/>
    </location>
</feature>
<keyword evidence="5" id="KW-1133">Transmembrane helix</keyword>